<gene>
    <name evidence="1" type="ORF">M8523_02470</name>
</gene>
<proteinExistence type="predicted"/>
<keyword evidence="2" id="KW-1185">Reference proteome</keyword>
<dbReference type="Proteomes" id="UP001165667">
    <property type="component" value="Unassembled WGS sequence"/>
</dbReference>
<dbReference type="AlphaFoldDB" id="A0AA41YQW1"/>
<organism evidence="1 2">
    <name type="scientific">Lichenifustis flavocetrariae</name>
    <dbReference type="NCBI Taxonomy" id="2949735"/>
    <lineage>
        <taxon>Bacteria</taxon>
        <taxon>Pseudomonadati</taxon>
        <taxon>Pseudomonadota</taxon>
        <taxon>Alphaproteobacteria</taxon>
        <taxon>Hyphomicrobiales</taxon>
        <taxon>Lichenihabitantaceae</taxon>
        <taxon>Lichenifustis</taxon>
    </lineage>
</organism>
<comment type="caution">
    <text evidence="1">The sequence shown here is derived from an EMBL/GenBank/DDBJ whole genome shotgun (WGS) entry which is preliminary data.</text>
</comment>
<name>A0AA41YQW1_9HYPH</name>
<dbReference type="RefSeq" id="WP_282583223.1">
    <property type="nucleotide sequence ID" value="NZ_JAMOIM010000001.1"/>
</dbReference>
<evidence type="ECO:0000313" key="1">
    <source>
        <dbReference type="EMBL" id="MCW6506884.1"/>
    </source>
</evidence>
<protein>
    <submittedName>
        <fullName evidence="1">Uncharacterized protein</fullName>
    </submittedName>
</protein>
<evidence type="ECO:0000313" key="2">
    <source>
        <dbReference type="Proteomes" id="UP001165667"/>
    </source>
</evidence>
<accession>A0AA41YQW1</accession>
<reference evidence="1" key="1">
    <citation type="submission" date="2022-05" db="EMBL/GenBank/DDBJ databases">
        <authorList>
            <person name="Pankratov T."/>
        </authorList>
    </citation>
    <scope>NUCLEOTIDE SEQUENCE</scope>
    <source>
        <strain evidence="1">BP6-180914</strain>
    </source>
</reference>
<sequence length="87" mass="9093">MAAPANSTPMPDGPPLGAVGRIPCRVDLESEFLALSALRDRTTARLYELLDILIPPSPIRLAAAAPPRAGLVQAHPGVLLFKGGRDA</sequence>
<dbReference type="EMBL" id="JAMOIM010000001">
    <property type="protein sequence ID" value="MCW6506884.1"/>
    <property type="molecule type" value="Genomic_DNA"/>
</dbReference>